<dbReference type="PATRIC" id="fig|1365251.3.peg.3116"/>
<evidence type="ECO:0000313" key="1">
    <source>
        <dbReference type="EMBL" id="KZN49384.1"/>
    </source>
</evidence>
<accession>A0A167DUP0</accession>
<comment type="caution">
    <text evidence="1">The sequence shown here is derived from an EMBL/GenBank/DDBJ whole genome shotgun (WGS) entry which is preliminary data.</text>
</comment>
<proteinExistence type="predicted"/>
<gene>
    <name evidence="1" type="ORF">N476_19040</name>
</gene>
<protein>
    <submittedName>
        <fullName evidence="1">Uncharacterized protein</fullName>
    </submittedName>
</protein>
<dbReference type="Proteomes" id="UP000076503">
    <property type="component" value="Unassembled WGS sequence"/>
</dbReference>
<dbReference type="OrthoDB" id="6309423at2"/>
<reference evidence="1 2" key="1">
    <citation type="submission" date="2013-07" db="EMBL/GenBank/DDBJ databases">
        <title>Comparative Genomic and Metabolomic Analysis of Twelve Strains of Pseudoalteromonas luteoviolacea.</title>
        <authorList>
            <person name="Vynne N.G."/>
            <person name="Mansson M."/>
            <person name="Gram L."/>
        </authorList>
    </citation>
    <scope>NUCLEOTIDE SEQUENCE [LARGE SCALE GENOMIC DNA]</scope>
    <source>
        <strain evidence="1 2">H33</strain>
    </source>
</reference>
<organism evidence="1 2">
    <name type="scientific">Pseudoalteromonas luteoviolacea H33</name>
    <dbReference type="NCBI Taxonomy" id="1365251"/>
    <lineage>
        <taxon>Bacteria</taxon>
        <taxon>Pseudomonadati</taxon>
        <taxon>Pseudomonadota</taxon>
        <taxon>Gammaproteobacteria</taxon>
        <taxon>Alteromonadales</taxon>
        <taxon>Pseudoalteromonadaceae</taxon>
        <taxon>Pseudoalteromonas</taxon>
    </lineage>
</organism>
<name>A0A167DUP0_9GAMM</name>
<dbReference type="AlphaFoldDB" id="A0A167DUP0"/>
<dbReference type="EMBL" id="AUXZ01000081">
    <property type="protein sequence ID" value="KZN49384.1"/>
    <property type="molecule type" value="Genomic_DNA"/>
</dbReference>
<sequence length="95" mass="10132">MHPIHAQLLGLTPLKLKARYDTQVASEDGSNAPIHLQLPAQLTADISLALNCTDLVVVSGDSIALNGSTLMLPSDTLNAQQKQHLWQVISHAISA</sequence>
<evidence type="ECO:0000313" key="2">
    <source>
        <dbReference type="Proteomes" id="UP000076503"/>
    </source>
</evidence>
<dbReference type="RefSeq" id="WP_063362484.1">
    <property type="nucleotide sequence ID" value="NZ_AUXZ01000081.1"/>
</dbReference>